<dbReference type="VEuPathDB" id="FungiDB:VP01_10265g1"/>
<evidence type="ECO:0000256" key="1">
    <source>
        <dbReference type="ARBA" id="ARBA00022741"/>
    </source>
</evidence>
<dbReference type="InterPro" id="IPR008271">
    <property type="entry name" value="Ser/Thr_kinase_AS"/>
</dbReference>
<dbReference type="GO" id="GO:0005524">
    <property type="term" value="F:ATP binding"/>
    <property type="evidence" value="ECO:0007669"/>
    <property type="project" value="UniProtKB-KW"/>
</dbReference>
<feature type="domain" description="Protein kinase" evidence="3">
    <location>
        <begin position="1"/>
        <end position="206"/>
    </location>
</feature>
<dbReference type="Proteomes" id="UP000037035">
    <property type="component" value="Unassembled WGS sequence"/>
</dbReference>
<keyword evidence="5" id="KW-1185">Reference proteome</keyword>
<evidence type="ECO:0000259" key="3">
    <source>
        <dbReference type="PROSITE" id="PS50011"/>
    </source>
</evidence>
<dbReference type="GO" id="GO:0005737">
    <property type="term" value="C:cytoplasm"/>
    <property type="evidence" value="ECO:0007669"/>
    <property type="project" value="TreeGrafter"/>
</dbReference>
<dbReference type="PROSITE" id="PS50011">
    <property type="entry name" value="PROTEIN_KINASE_DOM"/>
    <property type="match status" value="1"/>
</dbReference>
<dbReference type="AlphaFoldDB" id="A0A0L6VV29"/>
<protein>
    <recommendedName>
        <fullName evidence="3">Protein kinase domain-containing protein</fullName>
    </recommendedName>
</protein>
<organism evidence="4 5">
    <name type="scientific">Puccinia sorghi</name>
    <dbReference type="NCBI Taxonomy" id="27349"/>
    <lineage>
        <taxon>Eukaryota</taxon>
        <taxon>Fungi</taxon>
        <taxon>Dikarya</taxon>
        <taxon>Basidiomycota</taxon>
        <taxon>Pucciniomycotina</taxon>
        <taxon>Pucciniomycetes</taxon>
        <taxon>Pucciniales</taxon>
        <taxon>Pucciniaceae</taxon>
        <taxon>Puccinia</taxon>
    </lineage>
</organism>
<evidence type="ECO:0000256" key="2">
    <source>
        <dbReference type="ARBA" id="ARBA00022840"/>
    </source>
</evidence>
<dbReference type="GO" id="GO:0035556">
    <property type="term" value="P:intracellular signal transduction"/>
    <property type="evidence" value="ECO:0007669"/>
    <property type="project" value="TreeGrafter"/>
</dbReference>
<keyword evidence="1" id="KW-0547">Nucleotide-binding</keyword>
<dbReference type="PROSITE" id="PS00108">
    <property type="entry name" value="PROTEIN_KINASE_ST"/>
    <property type="match status" value="1"/>
</dbReference>
<comment type="caution">
    <text evidence="4">The sequence shown here is derived from an EMBL/GenBank/DDBJ whole genome shotgun (WGS) entry which is preliminary data.</text>
</comment>
<feature type="non-terminal residue" evidence="4">
    <location>
        <position position="1"/>
    </location>
</feature>
<dbReference type="OrthoDB" id="541276at2759"/>
<dbReference type="STRING" id="27349.A0A0L6VV29"/>
<name>A0A0L6VV29_9BASI</name>
<dbReference type="SMART" id="SM00220">
    <property type="entry name" value="S_TKc"/>
    <property type="match status" value="1"/>
</dbReference>
<dbReference type="InterPro" id="IPR011009">
    <property type="entry name" value="Kinase-like_dom_sf"/>
</dbReference>
<proteinExistence type="predicted"/>
<gene>
    <name evidence="4" type="ORF">VP01_10265g1</name>
</gene>
<dbReference type="EMBL" id="LAVV01000294">
    <property type="protein sequence ID" value="KNZ64462.1"/>
    <property type="molecule type" value="Genomic_DNA"/>
</dbReference>
<keyword evidence="2" id="KW-0067">ATP-binding</keyword>
<sequence length="206" mass="23112">LSANQHPNILPLLHAIKTQYDSILVTPYKPAGTLADQIFYQHHFISNPTDVKVVFCQITLALDFCHGQGIAHQDIKPENILCSPDIQVYLADFGLATTEYPSTSFKCGTRAYMGPECLGGLLTPVASYNTFLNNFWSLGVVLMNLLTTRRLWDEASPADAKFTCFVMHDFRFIGGLPNEHSHYSFILCNMLCPEDCRTSVFELVKN</sequence>
<evidence type="ECO:0000313" key="5">
    <source>
        <dbReference type="Proteomes" id="UP000037035"/>
    </source>
</evidence>
<dbReference type="Gene3D" id="1.10.510.10">
    <property type="entry name" value="Transferase(Phosphotransferase) domain 1"/>
    <property type="match status" value="1"/>
</dbReference>
<dbReference type="GO" id="GO:0004674">
    <property type="term" value="F:protein serine/threonine kinase activity"/>
    <property type="evidence" value="ECO:0007669"/>
    <property type="project" value="TreeGrafter"/>
</dbReference>
<accession>A0A0L6VV29</accession>
<dbReference type="PANTHER" id="PTHR24346">
    <property type="entry name" value="MAP/MICROTUBULE AFFINITY-REGULATING KINASE"/>
    <property type="match status" value="1"/>
</dbReference>
<dbReference type="PANTHER" id="PTHR24346:SF30">
    <property type="entry name" value="MATERNAL EMBRYONIC LEUCINE ZIPPER KINASE"/>
    <property type="match status" value="1"/>
</dbReference>
<evidence type="ECO:0000313" key="4">
    <source>
        <dbReference type="EMBL" id="KNZ64462.1"/>
    </source>
</evidence>
<dbReference type="InterPro" id="IPR000719">
    <property type="entry name" value="Prot_kinase_dom"/>
</dbReference>
<dbReference type="SUPFAM" id="SSF56112">
    <property type="entry name" value="Protein kinase-like (PK-like)"/>
    <property type="match status" value="1"/>
</dbReference>
<dbReference type="Pfam" id="PF00069">
    <property type="entry name" value="Pkinase"/>
    <property type="match status" value="1"/>
</dbReference>
<reference evidence="4 5" key="1">
    <citation type="submission" date="2015-08" db="EMBL/GenBank/DDBJ databases">
        <title>Next Generation Sequencing and Analysis of the Genome of Puccinia sorghi L Schw, the Causal Agent of Maize Common Rust.</title>
        <authorList>
            <person name="Rochi L."/>
            <person name="Burguener G."/>
            <person name="Darino M."/>
            <person name="Turjanski A."/>
            <person name="Kreff E."/>
            <person name="Dieguez M.J."/>
            <person name="Sacco F."/>
        </authorList>
    </citation>
    <scope>NUCLEOTIDE SEQUENCE [LARGE SCALE GENOMIC DNA]</scope>
    <source>
        <strain evidence="4 5">RO10H11247</strain>
    </source>
</reference>